<dbReference type="InterPro" id="IPR008397">
    <property type="entry name" value="Alginate_lyase_dom"/>
</dbReference>
<feature type="chain" id="PRO_5042691749" evidence="3">
    <location>
        <begin position="23"/>
        <end position="390"/>
    </location>
</feature>
<evidence type="ECO:0000313" key="5">
    <source>
        <dbReference type="EMBL" id="MDC7960915.1"/>
    </source>
</evidence>
<feature type="signal peptide" evidence="3">
    <location>
        <begin position="1"/>
        <end position="22"/>
    </location>
</feature>
<reference evidence="5" key="2">
    <citation type="submission" date="2022-10" db="EMBL/GenBank/DDBJ databases">
        <title>Human gut microbiome strain richness.</title>
        <authorList>
            <person name="Chen-Liaw A."/>
        </authorList>
    </citation>
    <scope>NUCLEOTIDE SEQUENCE</scope>
    <source>
        <strain evidence="5">RTP21484st1_H8_RTP21484_190118</strain>
    </source>
</reference>
<keyword evidence="1 3" id="KW-0732">Signal</keyword>
<protein>
    <submittedName>
        <fullName evidence="5 6">Alginate lyase</fullName>
    </submittedName>
</protein>
<dbReference type="Proteomes" id="UP001215078">
    <property type="component" value="Unassembled WGS sequence"/>
</dbReference>
<reference evidence="6 7" key="1">
    <citation type="submission" date="2018-08" db="EMBL/GenBank/DDBJ databases">
        <title>A genome reference for cultivated species of the human gut microbiota.</title>
        <authorList>
            <person name="Zou Y."/>
            <person name="Xue W."/>
            <person name="Luo G."/>
        </authorList>
    </citation>
    <scope>NUCLEOTIDE SEQUENCE [LARGE SCALE GENOMIC DNA]</scope>
    <source>
        <strain evidence="6 7">AM17-48</strain>
    </source>
</reference>
<dbReference type="GO" id="GO:0042597">
    <property type="term" value="C:periplasmic space"/>
    <property type="evidence" value="ECO:0007669"/>
    <property type="project" value="InterPro"/>
</dbReference>
<dbReference type="EMBL" id="JAQQPO010000033">
    <property type="protein sequence ID" value="MDC7960915.1"/>
    <property type="molecule type" value="Genomic_DNA"/>
</dbReference>
<evidence type="ECO:0000259" key="4">
    <source>
        <dbReference type="Pfam" id="PF05426"/>
    </source>
</evidence>
<dbReference type="SUPFAM" id="SSF48230">
    <property type="entry name" value="Chondroitin AC/alginate lyase"/>
    <property type="match status" value="1"/>
</dbReference>
<dbReference type="Proteomes" id="UP000283329">
    <property type="component" value="Unassembled WGS sequence"/>
</dbReference>
<gene>
    <name evidence="6" type="ORF">DW206_21760</name>
    <name evidence="5" type="ORF">PQ628_22225</name>
</gene>
<dbReference type="EMBL" id="QRJR01000031">
    <property type="protein sequence ID" value="RHH40862.1"/>
    <property type="molecule type" value="Genomic_DNA"/>
</dbReference>
<dbReference type="GO" id="GO:0016829">
    <property type="term" value="F:lyase activity"/>
    <property type="evidence" value="ECO:0007669"/>
    <property type="project" value="UniProtKB-KW"/>
</dbReference>
<dbReference type="InterPro" id="IPR008929">
    <property type="entry name" value="Chondroitin_lyas"/>
</dbReference>
<dbReference type="Pfam" id="PF05426">
    <property type="entry name" value="Alginate_lyase"/>
    <property type="match status" value="1"/>
</dbReference>
<sequence>MRKQNVSIGLFILLFSFTTVMAGENVKGQVRQLLQTETLKRADAALESVPMTVTATRAERSAGGIHDFYSEGDYWWENPQNPAGPFIRRDGETNPDNFTAHRHAMIRFSQLVGDLTSAWILTGDKKYTDAAMRHIRAWFIDQKTMMNPNLLYAQAIKGIATGRGIGIIDTIHLIEVAQSLRLMEAQGIIEDKELQTIRLWFSDYLTWLSTHRYGINEMEAKNNHGTCWTMQVAAFASFTQNEEMLRFCRERYRSVLLPNQMAADGSFPLELERTKPYGYSLFNLDAMTTLCHLLTTPEENLWDYTTTDGRNIEKGISWLFPFVKDKGSWQRQPDIMFWEEWPVAHPFLLFGSLHHYRKEYFQTWKQLEHFPTNEEVIRNLPIRHPLLWLN</sequence>
<evidence type="ECO:0000313" key="7">
    <source>
        <dbReference type="Proteomes" id="UP000283329"/>
    </source>
</evidence>
<evidence type="ECO:0000313" key="6">
    <source>
        <dbReference type="EMBL" id="RHH40862.1"/>
    </source>
</evidence>
<accession>A0A1Y4PEY4</accession>
<organism evidence="6 7">
    <name type="scientific">Bacteroides ovatus</name>
    <dbReference type="NCBI Taxonomy" id="28116"/>
    <lineage>
        <taxon>Bacteria</taxon>
        <taxon>Pseudomonadati</taxon>
        <taxon>Bacteroidota</taxon>
        <taxon>Bacteroidia</taxon>
        <taxon>Bacteroidales</taxon>
        <taxon>Bacteroidaceae</taxon>
        <taxon>Bacteroides</taxon>
    </lineage>
</organism>
<evidence type="ECO:0000256" key="3">
    <source>
        <dbReference type="SAM" id="SignalP"/>
    </source>
</evidence>
<dbReference type="AlphaFoldDB" id="A0A1Y4PEY4"/>
<name>A0A1Y4PEY4_BACOV</name>
<feature type="domain" description="Alginate lyase" evidence="4">
    <location>
        <begin position="53"/>
        <end position="329"/>
    </location>
</feature>
<dbReference type="Gene3D" id="1.50.10.100">
    <property type="entry name" value="Chondroitin AC/alginate lyase"/>
    <property type="match status" value="1"/>
</dbReference>
<keyword evidence="2 6" id="KW-0456">Lyase</keyword>
<evidence type="ECO:0000256" key="2">
    <source>
        <dbReference type="ARBA" id="ARBA00023239"/>
    </source>
</evidence>
<evidence type="ECO:0000256" key="1">
    <source>
        <dbReference type="ARBA" id="ARBA00022729"/>
    </source>
</evidence>
<dbReference type="RefSeq" id="WP_004325623.1">
    <property type="nucleotide sequence ID" value="NZ_BAABYV010000001.1"/>
</dbReference>
<proteinExistence type="predicted"/>
<comment type="caution">
    <text evidence="6">The sequence shown here is derived from an EMBL/GenBank/DDBJ whole genome shotgun (WGS) entry which is preliminary data.</text>
</comment>